<dbReference type="CDD" id="cd17324">
    <property type="entry name" value="MFS_NepI_like"/>
    <property type="match status" value="1"/>
</dbReference>
<dbReference type="PANTHER" id="PTHR43124">
    <property type="entry name" value="PURINE EFFLUX PUMP PBUE"/>
    <property type="match status" value="1"/>
</dbReference>
<dbReference type="Gene3D" id="1.20.1250.20">
    <property type="entry name" value="MFS general substrate transporter like domains"/>
    <property type="match status" value="2"/>
</dbReference>
<dbReference type="Proteomes" id="UP000231586">
    <property type="component" value="Unassembled WGS sequence"/>
</dbReference>
<dbReference type="GO" id="GO:0005886">
    <property type="term" value="C:plasma membrane"/>
    <property type="evidence" value="ECO:0007669"/>
    <property type="project" value="UniProtKB-SubCell"/>
</dbReference>
<proteinExistence type="predicted"/>
<dbReference type="GO" id="GO:0022857">
    <property type="term" value="F:transmembrane transporter activity"/>
    <property type="evidence" value="ECO:0007669"/>
    <property type="project" value="InterPro"/>
</dbReference>
<dbReference type="PANTHER" id="PTHR43124:SF3">
    <property type="entry name" value="CHLORAMPHENICOL EFFLUX PUMP RV0191"/>
    <property type="match status" value="1"/>
</dbReference>
<evidence type="ECO:0000256" key="2">
    <source>
        <dbReference type="ARBA" id="ARBA00022475"/>
    </source>
</evidence>
<dbReference type="SUPFAM" id="SSF103473">
    <property type="entry name" value="MFS general substrate transporter"/>
    <property type="match status" value="1"/>
</dbReference>
<evidence type="ECO:0000256" key="4">
    <source>
        <dbReference type="ARBA" id="ARBA00022989"/>
    </source>
</evidence>
<dbReference type="InterPro" id="IPR011701">
    <property type="entry name" value="MFS"/>
</dbReference>
<feature type="transmembrane region" description="Helical" evidence="6">
    <location>
        <begin position="171"/>
        <end position="191"/>
    </location>
</feature>
<feature type="transmembrane region" description="Helical" evidence="6">
    <location>
        <begin position="212"/>
        <end position="235"/>
    </location>
</feature>
<dbReference type="OrthoDB" id="9814237at2"/>
<evidence type="ECO:0000256" key="6">
    <source>
        <dbReference type="SAM" id="Phobius"/>
    </source>
</evidence>
<evidence type="ECO:0000256" key="5">
    <source>
        <dbReference type="ARBA" id="ARBA00023136"/>
    </source>
</evidence>
<evidence type="ECO:0000256" key="3">
    <source>
        <dbReference type="ARBA" id="ARBA00022692"/>
    </source>
</evidence>
<feature type="transmembrane region" description="Helical" evidence="6">
    <location>
        <begin position="82"/>
        <end position="103"/>
    </location>
</feature>
<dbReference type="Pfam" id="PF07690">
    <property type="entry name" value="MFS_1"/>
    <property type="match status" value="1"/>
</dbReference>
<name>A0A2M8WQW8_9MICO</name>
<dbReference type="AlphaFoldDB" id="A0A2M8WQW8"/>
<keyword evidence="4 6" id="KW-1133">Transmembrane helix</keyword>
<dbReference type="PROSITE" id="PS50850">
    <property type="entry name" value="MFS"/>
    <property type="match status" value="1"/>
</dbReference>
<keyword evidence="5 6" id="KW-0472">Membrane</keyword>
<feature type="transmembrane region" description="Helical" evidence="6">
    <location>
        <begin position="370"/>
        <end position="388"/>
    </location>
</feature>
<accession>A0A2M8WQW8</accession>
<sequence>MSRPPSTPAGRSANLALLALALGGFTIGTTEFASMGLLPDIADDLGASIPAAGHAITAYAAGVVVGAPLLTVLAARLPRRTLLLALMGFYAVANVLSALAPSLPWLLAGRFLAGLPHGAFFGVGAVVGTAVVGPARRGRAVATMMVGLTVANVVGVPLATFLGQRLGWRDAYVAVGLLGAVAVVGLWCFVPRGVAAAEGASVRRELGALRNGPLWTTFVAAGIGFGGLFAVYTYVAPLVTDVAGLGDDTVPVVLALFGVGMTVGTLLAGRLVDRSVLRTVILGFAATAASLVVLGLTARTVAGVLVGLFLLAVTSSLVGIAMQTRLMDLSPAAPSLGAALSHSALNLGNADGAWVGGLTIAAGWGYVSPTWAGVGLTLAGLAIVVAFGRQRVPRHDDDASVTGSSEIGAAPVSQRHAVACAASAPSEG</sequence>
<feature type="domain" description="Major facilitator superfamily (MFS) profile" evidence="7">
    <location>
        <begin position="16"/>
        <end position="392"/>
    </location>
</feature>
<feature type="transmembrane region" description="Helical" evidence="6">
    <location>
        <begin position="276"/>
        <end position="296"/>
    </location>
</feature>
<feature type="transmembrane region" description="Helical" evidence="6">
    <location>
        <begin position="343"/>
        <end position="364"/>
    </location>
</feature>
<dbReference type="EMBL" id="PGTZ01000008">
    <property type="protein sequence ID" value="PJI93330.1"/>
    <property type="molecule type" value="Genomic_DNA"/>
</dbReference>
<feature type="transmembrane region" description="Helical" evidence="6">
    <location>
        <begin position="56"/>
        <end position="75"/>
    </location>
</feature>
<organism evidence="8 9">
    <name type="scientific">Luteimicrobium subarcticum</name>
    <dbReference type="NCBI Taxonomy" id="620910"/>
    <lineage>
        <taxon>Bacteria</taxon>
        <taxon>Bacillati</taxon>
        <taxon>Actinomycetota</taxon>
        <taxon>Actinomycetes</taxon>
        <taxon>Micrococcales</taxon>
        <taxon>Luteimicrobium</taxon>
    </lineage>
</organism>
<comment type="caution">
    <text evidence="8">The sequence shown here is derived from an EMBL/GenBank/DDBJ whole genome shotgun (WGS) entry which is preliminary data.</text>
</comment>
<feature type="transmembrane region" description="Helical" evidence="6">
    <location>
        <begin position="140"/>
        <end position="159"/>
    </location>
</feature>
<evidence type="ECO:0000256" key="1">
    <source>
        <dbReference type="ARBA" id="ARBA00004651"/>
    </source>
</evidence>
<protein>
    <submittedName>
        <fullName evidence="8">DHA1 family inner membrane transport protein</fullName>
    </submittedName>
</protein>
<comment type="subcellular location">
    <subcellularLocation>
        <location evidence="1">Cell membrane</location>
        <topology evidence="1">Multi-pass membrane protein</topology>
    </subcellularLocation>
</comment>
<dbReference type="InterPro" id="IPR036259">
    <property type="entry name" value="MFS_trans_sf"/>
</dbReference>
<dbReference type="RefSeq" id="WP_100350045.1">
    <property type="nucleotide sequence ID" value="NZ_PGTZ01000008.1"/>
</dbReference>
<keyword evidence="2" id="KW-1003">Cell membrane</keyword>
<feature type="transmembrane region" description="Helical" evidence="6">
    <location>
        <begin position="250"/>
        <end position="269"/>
    </location>
</feature>
<reference evidence="8 9" key="1">
    <citation type="submission" date="2017-11" db="EMBL/GenBank/DDBJ databases">
        <title>Genomic Encyclopedia of Archaeal and Bacterial Type Strains, Phase II (KMG-II): From Individual Species to Whole Genera.</title>
        <authorList>
            <person name="Goeker M."/>
        </authorList>
    </citation>
    <scope>NUCLEOTIDE SEQUENCE [LARGE SCALE GENOMIC DNA]</scope>
    <source>
        <strain evidence="8 9">DSM 22413</strain>
    </source>
</reference>
<keyword evidence="3 6" id="KW-0812">Transmembrane</keyword>
<evidence type="ECO:0000313" key="9">
    <source>
        <dbReference type="Proteomes" id="UP000231586"/>
    </source>
</evidence>
<feature type="transmembrane region" description="Helical" evidence="6">
    <location>
        <begin position="302"/>
        <end position="322"/>
    </location>
</feature>
<keyword evidence="9" id="KW-1185">Reference proteome</keyword>
<dbReference type="InterPro" id="IPR050189">
    <property type="entry name" value="MFS_Efflux_Transporters"/>
</dbReference>
<evidence type="ECO:0000259" key="7">
    <source>
        <dbReference type="PROSITE" id="PS50850"/>
    </source>
</evidence>
<dbReference type="InterPro" id="IPR020846">
    <property type="entry name" value="MFS_dom"/>
</dbReference>
<gene>
    <name evidence="8" type="ORF">CLV34_1899</name>
</gene>
<evidence type="ECO:0000313" key="8">
    <source>
        <dbReference type="EMBL" id="PJI93330.1"/>
    </source>
</evidence>
<feature type="transmembrane region" description="Helical" evidence="6">
    <location>
        <begin position="115"/>
        <end position="133"/>
    </location>
</feature>